<evidence type="ECO:0000256" key="1">
    <source>
        <dbReference type="SAM" id="MobiDB-lite"/>
    </source>
</evidence>
<evidence type="ECO:0000313" key="3">
    <source>
        <dbReference type="Proteomes" id="UP000257014"/>
    </source>
</evidence>
<gene>
    <name evidence="2" type="ORF">C6P37_00505</name>
</gene>
<name>A0A3E0K8L1_9BACI</name>
<feature type="compositionally biased region" description="Basic and acidic residues" evidence="1">
    <location>
        <begin position="79"/>
        <end position="93"/>
    </location>
</feature>
<sequence length="100" mass="12143">MSLCALHPVNDDGQKMTLWRFYAFVVRIIGRAWKRQKMPLWRFYPSALNDRRHERLLWRATVSVRRWIAAGKGSRSKRRETSYRRQRRNDSHPHGNIPRQ</sequence>
<proteinExistence type="predicted"/>
<accession>A0A3E0K8L1</accession>
<evidence type="ECO:0000313" key="2">
    <source>
        <dbReference type="EMBL" id="REJ31564.1"/>
    </source>
</evidence>
<comment type="caution">
    <text evidence="2">The sequence shown here is derived from an EMBL/GenBank/DDBJ whole genome shotgun (WGS) entry which is preliminary data.</text>
</comment>
<protein>
    <submittedName>
        <fullName evidence="2">Uncharacterized protein</fullName>
    </submittedName>
</protein>
<dbReference type="AlphaFoldDB" id="A0A3E0K8L1"/>
<feature type="region of interest" description="Disordered" evidence="1">
    <location>
        <begin position="71"/>
        <end position="100"/>
    </location>
</feature>
<dbReference type="EMBL" id="QEWE01000003">
    <property type="protein sequence ID" value="REJ31564.1"/>
    <property type="molecule type" value="Genomic_DNA"/>
</dbReference>
<dbReference type="Proteomes" id="UP000257014">
    <property type="component" value="Unassembled WGS sequence"/>
</dbReference>
<organism evidence="2 3">
    <name type="scientific">Caldibacillus debilis</name>
    <dbReference type="NCBI Taxonomy" id="301148"/>
    <lineage>
        <taxon>Bacteria</taxon>
        <taxon>Bacillati</taxon>
        <taxon>Bacillota</taxon>
        <taxon>Bacilli</taxon>
        <taxon>Bacillales</taxon>
        <taxon>Bacillaceae</taxon>
        <taxon>Caldibacillus</taxon>
    </lineage>
</organism>
<reference evidence="2 3" key="1">
    <citation type="submission" date="2018-03" db="EMBL/GenBank/DDBJ databases">
        <authorList>
            <person name="Keele B.F."/>
        </authorList>
    </citation>
    <scope>NUCLEOTIDE SEQUENCE [LARGE SCALE GENOMIC DNA]</scope>
    <source>
        <strain evidence="2">ZCTH4_d</strain>
    </source>
</reference>